<organism evidence="1 2">
    <name type="scientific">Taklimakanibacter albus</name>
    <dbReference type="NCBI Taxonomy" id="2800327"/>
    <lineage>
        <taxon>Bacteria</taxon>
        <taxon>Pseudomonadati</taxon>
        <taxon>Pseudomonadota</taxon>
        <taxon>Alphaproteobacteria</taxon>
        <taxon>Hyphomicrobiales</taxon>
        <taxon>Aestuariivirgaceae</taxon>
        <taxon>Taklimakanibacter</taxon>
    </lineage>
</organism>
<gene>
    <name evidence="1" type="ORF">JHL16_14100</name>
</gene>
<name>A0ACC5R498_9HYPH</name>
<sequence>MWESFLQGLEFSSLGFAARGSVWLYPLANLCHVVGASLLVGAILVFDILLLRNRFDLAATISPVALGVAATGLVLLLVTGPVMFSAEATAFGRNPIFLAKMAFITAGFANLAFYHWARRRAVLTPAIPANARFHAAFSAGIWILAVIAGRSIAYV</sequence>
<dbReference type="Proteomes" id="UP000616151">
    <property type="component" value="Unassembled WGS sequence"/>
</dbReference>
<accession>A0ACC5R498</accession>
<comment type="caution">
    <text evidence="1">The sequence shown here is derived from an EMBL/GenBank/DDBJ whole genome shotgun (WGS) entry which is preliminary data.</text>
</comment>
<keyword evidence="2" id="KW-1185">Reference proteome</keyword>
<proteinExistence type="predicted"/>
<evidence type="ECO:0000313" key="2">
    <source>
        <dbReference type="Proteomes" id="UP000616151"/>
    </source>
</evidence>
<dbReference type="EMBL" id="JAENHL010000007">
    <property type="protein sequence ID" value="MBK1867485.1"/>
    <property type="molecule type" value="Genomic_DNA"/>
</dbReference>
<reference evidence="1" key="1">
    <citation type="submission" date="2021-01" db="EMBL/GenBank/DDBJ databases">
        <authorList>
            <person name="Sun Q."/>
        </authorList>
    </citation>
    <scope>NUCLEOTIDE SEQUENCE</scope>
    <source>
        <strain evidence="1">YIM B02566</strain>
    </source>
</reference>
<evidence type="ECO:0000313" key="1">
    <source>
        <dbReference type="EMBL" id="MBK1867485.1"/>
    </source>
</evidence>
<protein>
    <submittedName>
        <fullName evidence="1">DUF2214 domain-containing protein</fullName>
    </submittedName>
</protein>